<dbReference type="InterPro" id="IPR004604">
    <property type="entry name" value="DNA_recomb/repair_RecN"/>
</dbReference>
<reference evidence="11 12" key="1">
    <citation type="journal article" date="2015" name="Genome Announc.">
        <title>Expanding the biotechnology potential of lactobacilli through comparative genomics of 213 strains and associated genera.</title>
        <authorList>
            <person name="Sun Z."/>
            <person name="Harris H.M."/>
            <person name="McCann A."/>
            <person name="Guo C."/>
            <person name="Argimon S."/>
            <person name="Zhang W."/>
            <person name="Yang X."/>
            <person name="Jeffery I.B."/>
            <person name="Cooney J.C."/>
            <person name="Kagawa T.F."/>
            <person name="Liu W."/>
            <person name="Song Y."/>
            <person name="Salvetti E."/>
            <person name="Wrobel A."/>
            <person name="Rasinkangas P."/>
            <person name="Parkhill J."/>
            <person name="Rea M.C."/>
            <person name="O'Sullivan O."/>
            <person name="Ritari J."/>
            <person name="Douillard F.P."/>
            <person name="Paul Ross R."/>
            <person name="Yang R."/>
            <person name="Briner A.E."/>
            <person name="Felis G.E."/>
            <person name="de Vos W.M."/>
            <person name="Barrangou R."/>
            <person name="Klaenhammer T.R."/>
            <person name="Caufield P.W."/>
            <person name="Cui Y."/>
            <person name="Zhang H."/>
            <person name="O'Toole P.W."/>
        </authorList>
    </citation>
    <scope>NUCLEOTIDE SEQUENCE [LARGE SCALE GENOMIC DNA]</scope>
    <source>
        <strain evidence="11 12">DSM 21116</strain>
    </source>
</reference>
<feature type="domain" description="RecF/RecN/SMC N-terminal" evidence="10">
    <location>
        <begin position="1"/>
        <end position="508"/>
    </location>
</feature>
<dbReference type="EMBL" id="AYZE01000014">
    <property type="protein sequence ID" value="KRM91084.1"/>
    <property type="molecule type" value="Genomic_DNA"/>
</dbReference>
<evidence type="ECO:0000256" key="5">
    <source>
        <dbReference type="ARBA" id="ARBA00022763"/>
    </source>
</evidence>
<dbReference type="Proteomes" id="UP000051131">
    <property type="component" value="Unassembled WGS sequence"/>
</dbReference>
<dbReference type="PIRSF" id="PIRSF003128">
    <property type="entry name" value="RecN"/>
    <property type="match status" value="1"/>
</dbReference>
<dbReference type="AlphaFoldDB" id="A0A0R2CSF9"/>
<evidence type="ECO:0000256" key="2">
    <source>
        <dbReference type="ARBA" id="ARBA00009441"/>
    </source>
</evidence>
<dbReference type="NCBIfam" id="TIGR00634">
    <property type="entry name" value="recN"/>
    <property type="match status" value="1"/>
</dbReference>
<dbReference type="PANTHER" id="PTHR11059:SF0">
    <property type="entry name" value="DNA REPAIR PROTEIN RECN"/>
    <property type="match status" value="1"/>
</dbReference>
<evidence type="ECO:0000256" key="6">
    <source>
        <dbReference type="ARBA" id="ARBA00022840"/>
    </source>
</evidence>
<dbReference type="CDD" id="cd03241">
    <property type="entry name" value="ABC_RecN"/>
    <property type="match status" value="2"/>
</dbReference>
<dbReference type="SUPFAM" id="SSF52540">
    <property type="entry name" value="P-loop containing nucleoside triphosphate hydrolases"/>
    <property type="match status" value="2"/>
</dbReference>
<evidence type="ECO:0000256" key="3">
    <source>
        <dbReference type="ARBA" id="ARBA00021315"/>
    </source>
</evidence>
<comment type="function">
    <text evidence="1 9">May be involved in recombinational repair of damaged DNA.</text>
</comment>
<evidence type="ECO:0000313" key="12">
    <source>
        <dbReference type="Proteomes" id="UP000051131"/>
    </source>
</evidence>
<dbReference type="FunFam" id="3.40.50.300:FF:000356">
    <property type="entry name" value="DNA repair protein RecN"/>
    <property type="match status" value="1"/>
</dbReference>
<dbReference type="NCBIfam" id="NF008121">
    <property type="entry name" value="PRK10869.1"/>
    <property type="match status" value="1"/>
</dbReference>
<accession>A0A0R2CSF9</accession>
<dbReference type="GO" id="GO:0009432">
    <property type="term" value="P:SOS response"/>
    <property type="evidence" value="ECO:0007669"/>
    <property type="project" value="TreeGrafter"/>
</dbReference>
<dbReference type="InterPro" id="IPR003395">
    <property type="entry name" value="RecF/RecN/SMC_N"/>
</dbReference>
<keyword evidence="4" id="KW-0547">Nucleotide-binding</keyword>
<dbReference type="OrthoDB" id="9806954at2"/>
<dbReference type="GO" id="GO:0005524">
    <property type="term" value="F:ATP binding"/>
    <property type="evidence" value="ECO:0007669"/>
    <property type="project" value="UniProtKB-KW"/>
</dbReference>
<evidence type="ECO:0000256" key="7">
    <source>
        <dbReference type="ARBA" id="ARBA00023204"/>
    </source>
</evidence>
<dbReference type="FunFam" id="3.40.50.300:FF:000319">
    <property type="entry name" value="DNA repair protein RecN"/>
    <property type="match status" value="1"/>
</dbReference>
<dbReference type="GO" id="GO:0043590">
    <property type="term" value="C:bacterial nucleoid"/>
    <property type="evidence" value="ECO:0007669"/>
    <property type="project" value="TreeGrafter"/>
</dbReference>
<comment type="similarity">
    <text evidence="2 9">Belongs to the RecN family.</text>
</comment>
<evidence type="ECO:0000256" key="8">
    <source>
        <dbReference type="ARBA" id="ARBA00033408"/>
    </source>
</evidence>
<evidence type="ECO:0000256" key="4">
    <source>
        <dbReference type="ARBA" id="ARBA00022741"/>
    </source>
</evidence>
<name>A0A0R2CSF9_9LACO</name>
<keyword evidence="7 9" id="KW-0234">DNA repair</keyword>
<keyword evidence="12" id="KW-1185">Reference proteome</keyword>
<dbReference type="Gene3D" id="3.40.50.300">
    <property type="entry name" value="P-loop containing nucleotide triphosphate hydrolases"/>
    <property type="match status" value="2"/>
</dbReference>
<evidence type="ECO:0000313" key="11">
    <source>
        <dbReference type="EMBL" id="KRM91084.1"/>
    </source>
</evidence>
<evidence type="ECO:0000259" key="10">
    <source>
        <dbReference type="Pfam" id="PF02463"/>
    </source>
</evidence>
<comment type="caution">
    <text evidence="11">The sequence shown here is derived from an EMBL/GenBank/DDBJ whole genome shotgun (WGS) entry which is preliminary data.</text>
</comment>
<dbReference type="RefSeq" id="WP_057829288.1">
    <property type="nucleotide sequence ID" value="NZ_AYZE01000014.1"/>
</dbReference>
<dbReference type="GO" id="GO:0006310">
    <property type="term" value="P:DNA recombination"/>
    <property type="evidence" value="ECO:0007669"/>
    <property type="project" value="InterPro"/>
</dbReference>
<organism evidence="11 12">
    <name type="scientific">Liquorilactobacillus cacaonum DSM 21116</name>
    <dbReference type="NCBI Taxonomy" id="1423729"/>
    <lineage>
        <taxon>Bacteria</taxon>
        <taxon>Bacillati</taxon>
        <taxon>Bacillota</taxon>
        <taxon>Bacilli</taxon>
        <taxon>Lactobacillales</taxon>
        <taxon>Lactobacillaceae</taxon>
        <taxon>Liquorilactobacillus</taxon>
    </lineage>
</organism>
<keyword evidence="5 9" id="KW-0227">DNA damage</keyword>
<sequence>MLRELMIRDFAIIERLDINFEDKMTVLTGETGAGKSIVIDALGLLAGGRSSQEYIRKGAEKALLQGLFILPKSAQLYHDLDEMGIIVEDESLIIQRELYRSGRSVCRINNILVTLGALKKIGNQLIDIHGQNEHQMLMNPDNHISLLDKFSSKTQELKKEYRNLYNGYLEKVKILKKQQSNEQQWAQRLDMLQFQVQEINEASLILGEDVELENKKQKLENFQTIRDTLSQSYELLSGEAIDFLGHLGDTVEGMQRIENLSEDLHNISENLSSSFYMLQDAARDISNELDIMEWNEDELNQVNQRLDLIKQLEHKYGNSIKKVLDYYTQIENELTQMQNAGEDSEILQKTVQKSYNKALEVAKQLSQERIQVAKNLAKEVELQLNSLYMSKARFDVRFITNEDQLTIDGIDRVEFYIQTNQGESSGPLAKIVSGGELSRIMLALKTIFSQERNKTSIIFDEVDTGVSGRVAQSMAEKIGQIAETSQVLCITHLPQVAAISNHHFLVTKRTIKGRTEATVEKLDAQSRISEIARMLAGTEITKLSLEHAKELLEMGKKTQQKLDNDV</sequence>
<dbReference type="InterPro" id="IPR027417">
    <property type="entry name" value="P-loop_NTPase"/>
</dbReference>
<evidence type="ECO:0000256" key="1">
    <source>
        <dbReference type="ARBA" id="ARBA00003618"/>
    </source>
</evidence>
<dbReference type="GO" id="GO:0006281">
    <property type="term" value="P:DNA repair"/>
    <property type="evidence" value="ECO:0007669"/>
    <property type="project" value="UniProtKB-KW"/>
</dbReference>
<protein>
    <recommendedName>
        <fullName evidence="3 9">DNA repair protein RecN</fullName>
    </recommendedName>
    <alternativeName>
        <fullName evidence="8 9">Recombination protein N</fullName>
    </alternativeName>
</protein>
<dbReference type="PATRIC" id="fig|1423729.3.peg.1095"/>
<dbReference type="PANTHER" id="PTHR11059">
    <property type="entry name" value="DNA REPAIR PROTEIN RECN"/>
    <property type="match status" value="1"/>
</dbReference>
<evidence type="ECO:0000256" key="9">
    <source>
        <dbReference type="PIRNR" id="PIRNR003128"/>
    </source>
</evidence>
<gene>
    <name evidence="11" type="ORF">FC80_GL001081</name>
</gene>
<dbReference type="Pfam" id="PF02463">
    <property type="entry name" value="SMC_N"/>
    <property type="match status" value="1"/>
</dbReference>
<proteinExistence type="inferred from homology"/>
<keyword evidence="6" id="KW-0067">ATP-binding</keyword>
<dbReference type="STRING" id="1423729.FC80_GL001081"/>